<dbReference type="Pfam" id="PF00512">
    <property type="entry name" value="HisKA"/>
    <property type="match status" value="1"/>
</dbReference>
<name>A0A7V2B1D9_RHOMR</name>
<reference evidence="4" key="1">
    <citation type="journal article" date="2020" name="mSystems">
        <title>Genome- and Community-Level Interaction Insights into Carbon Utilization and Element Cycling Functions of Hydrothermarchaeota in Hydrothermal Sediment.</title>
        <authorList>
            <person name="Zhou Z."/>
            <person name="Liu Y."/>
            <person name="Xu W."/>
            <person name="Pan J."/>
            <person name="Luo Z.H."/>
            <person name="Li M."/>
        </authorList>
    </citation>
    <scope>NUCLEOTIDE SEQUENCE [LARGE SCALE GENOMIC DNA]</scope>
    <source>
        <strain evidence="4">SpSt-143</strain>
    </source>
</reference>
<accession>A0A7V2B1D9</accession>
<dbReference type="GO" id="GO:0000155">
    <property type="term" value="F:phosphorelay sensor kinase activity"/>
    <property type="evidence" value="ECO:0007669"/>
    <property type="project" value="InterPro"/>
</dbReference>
<protein>
    <recommendedName>
        <fullName evidence="2">histidine kinase</fullName>
        <ecNumber evidence="2">2.7.13.3</ecNumber>
    </recommendedName>
</protein>
<keyword evidence="4" id="KW-0808">Transferase</keyword>
<comment type="catalytic activity">
    <reaction evidence="1">
        <text>ATP + protein L-histidine = ADP + protein N-phospho-L-histidine.</text>
        <dbReference type="EC" id="2.7.13.3"/>
    </reaction>
</comment>
<dbReference type="Gene3D" id="1.10.287.130">
    <property type="match status" value="1"/>
</dbReference>
<sequence>MEASQVRVLLVADDTGGEMRRGLEAYGLQVEVCSVALLETRLRETTWHGVVLGDLSEGLLSFCLRQLQGHQPPLPVLLWQQAELPRLVASLAAEGRLRVALPGQTETLRAWAQALTMRAHLTPEERLQWLRQELSRLNHDLKNPLAIIAGNAQFMQELLRLSSDPADWTGPVADILEACERINALLQRLGALRDALPES</sequence>
<dbReference type="AlphaFoldDB" id="A0A7V2B1D9"/>
<dbReference type="InterPro" id="IPR003661">
    <property type="entry name" value="HisK_dim/P_dom"/>
</dbReference>
<dbReference type="InterPro" id="IPR036097">
    <property type="entry name" value="HisK_dim/P_sf"/>
</dbReference>
<evidence type="ECO:0000259" key="3">
    <source>
        <dbReference type="SMART" id="SM00388"/>
    </source>
</evidence>
<evidence type="ECO:0000256" key="2">
    <source>
        <dbReference type="ARBA" id="ARBA00012438"/>
    </source>
</evidence>
<keyword evidence="4" id="KW-0418">Kinase</keyword>
<evidence type="ECO:0000313" key="4">
    <source>
        <dbReference type="EMBL" id="HER96445.1"/>
    </source>
</evidence>
<dbReference type="CDD" id="cd00082">
    <property type="entry name" value="HisKA"/>
    <property type="match status" value="1"/>
</dbReference>
<dbReference type="EMBL" id="DSGB01000005">
    <property type="protein sequence ID" value="HER96445.1"/>
    <property type="molecule type" value="Genomic_DNA"/>
</dbReference>
<feature type="domain" description="Signal transduction histidine kinase dimerisation/phosphoacceptor" evidence="3">
    <location>
        <begin position="129"/>
        <end position="198"/>
    </location>
</feature>
<evidence type="ECO:0000256" key="1">
    <source>
        <dbReference type="ARBA" id="ARBA00000085"/>
    </source>
</evidence>
<organism evidence="4">
    <name type="scientific">Rhodothermus marinus</name>
    <name type="common">Rhodothermus obamensis</name>
    <dbReference type="NCBI Taxonomy" id="29549"/>
    <lineage>
        <taxon>Bacteria</taxon>
        <taxon>Pseudomonadati</taxon>
        <taxon>Rhodothermota</taxon>
        <taxon>Rhodothermia</taxon>
        <taxon>Rhodothermales</taxon>
        <taxon>Rhodothermaceae</taxon>
        <taxon>Rhodothermus</taxon>
    </lineage>
</organism>
<gene>
    <name evidence="4" type="ORF">ENO59_08010</name>
</gene>
<dbReference type="SMART" id="SM00388">
    <property type="entry name" value="HisKA"/>
    <property type="match status" value="1"/>
</dbReference>
<dbReference type="EC" id="2.7.13.3" evidence="2"/>
<comment type="caution">
    <text evidence="4">The sequence shown here is derived from an EMBL/GenBank/DDBJ whole genome shotgun (WGS) entry which is preliminary data.</text>
</comment>
<proteinExistence type="predicted"/>
<dbReference type="SUPFAM" id="SSF47384">
    <property type="entry name" value="Homodimeric domain of signal transducing histidine kinase"/>
    <property type="match status" value="1"/>
</dbReference>